<dbReference type="EMBL" id="KZ345138">
    <property type="protein sequence ID" value="PIO75482.1"/>
    <property type="molecule type" value="Genomic_DNA"/>
</dbReference>
<dbReference type="AlphaFoldDB" id="A0A2G9V0J4"/>
<gene>
    <name evidence="1" type="ORF">TELCIR_02474</name>
</gene>
<dbReference type="OrthoDB" id="19653at2759"/>
<accession>A0A2G9V0J4</accession>
<keyword evidence="2" id="KW-1185">Reference proteome</keyword>
<reference evidence="1 2" key="1">
    <citation type="submission" date="2015-09" db="EMBL/GenBank/DDBJ databases">
        <title>Draft genome of the parasitic nematode Teladorsagia circumcincta isolate WARC Sus (inbred).</title>
        <authorList>
            <person name="Mitreva M."/>
        </authorList>
    </citation>
    <scope>NUCLEOTIDE SEQUENCE [LARGE SCALE GENOMIC DNA]</scope>
    <source>
        <strain evidence="1 2">S</strain>
    </source>
</reference>
<sequence length="118" mass="13393">MSWTTMATIHDRFTFTGEHGPVSHVFNCSRSVDFYNLFLDADMMELLRAIIQSGAATAPWAIEPRDVALARTVVLYNAMKCGNMSLQNPDYDKILTCFLRADADLIRYILLKIIKTDD</sequence>
<protein>
    <submittedName>
        <fullName evidence="1">Uncharacterized protein</fullName>
    </submittedName>
</protein>
<proteinExistence type="predicted"/>
<evidence type="ECO:0000313" key="2">
    <source>
        <dbReference type="Proteomes" id="UP000230423"/>
    </source>
</evidence>
<dbReference type="Proteomes" id="UP000230423">
    <property type="component" value="Unassembled WGS sequence"/>
</dbReference>
<name>A0A2G9V0J4_TELCI</name>
<organism evidence="1 2">
    <name type="scientific">Teladorsagia circumcincta</name>
    <name type="common">Brown stomach worm</name>
    <name type="synonym">Ostertagia circumcincta</name>
    <dbReference type="NCBI Taxonomy" id="45464"/>
    <lineage>
        <taxon>Eukaryota</taxon>
        <taxon>Metazoa</taxon>
        <taxon>Ecdysozoa</taxon>
        <taxon>Nematoda</taxon>
        <taxon>Chromadorea</taxon>
        <taxon>Rhabditida</taxon>
        <taxon>Rhabditina</taxon>
        <taxon>Rhabditomorpha</taxon>
        <taxon>Strongyloidea</taxon>
        <taxon>Trichostrongylidae</taxon>
        <taxon>Teladorsagia</taxon>
    </lineage>
</organism>
<evidence type="ECO:0000313" key="1">
    <source>
        <dbReference type="EMBL" id="PIO75482.1"/>
    </source>
</evidence>